<protein>
    <submittedName>
        <fullName evidence="1">Uncharacterized protein</fullName>
    </submittedName>
</protein>
<dbReference type="STRING" id="375175.AYR53_00880"/>
<name>A0A192H0E6_9LACO</name>
<proteinExistence type="predicted"/>
<dbReference type="SUPFAM" id="SSF46689">
    <property type="entry name" value="Homeodomain-like"/>
    <property type="match status" value="1"/>
</dbReference>
<dbReference type="OrthoDB" id="71867at2"/>
<dbReference type="GeneID" id="42980789"/>
<dbReference type="EMBL" id="CP014873">
    <property type="protein sequence ID" value="ANK61436.1"/>
    <property type="molecule type" value="Genomic_DNA"/>
</dbReference>
<accession>A0A192H0E6</accession>
<dbReference type="Gene3D" id="1.10.357.10">
    <property type="entry name" value="Tetracycline Repressor, domain 2"/>
    <property type="match status" value="1"/>
</dbReference>
<evidence type="ECO:0000313" key="2">
    <source>
        <dbReference type="Proteomes" id="UP000078582"/>
    </source>
</evidence>
<keyword evidence="2" id="KW-1185">Reference proteome</keyword>
<sequence length="187" mass="20927">MARKAKLSTEIVINKALEIAQAGDFNALSYRGLARELNVQPQTLYRYVANIEELQIKVVLIFLDQLIAFVQNAVIGLSGQEAILAFVKAAFDFSQDNHAFNSMLSLIGKINKQDEILSKLMALRDIPTTIVRRNNGNEDANKVQQHVQILMSLIFGFIEFTDLGLYRDKADASTTLVANAKEIIVNW</sequence>
<dbReference type="Proteomes" id="UP000078582">
    <property type="component" value="Chromosome"/>
</dbReference>
<evidence type="ECO:0000313" key="1">
    <source>
        <dbReference type="EMBL" id="ANK61436.1"/>
    </source>
</evidence>
<reference evidence="1 2" key="1">
    <citation type="submission" date="2016-03" db="EMBL/GenBank/DDBJ databases">
        <title>Pediococcus and Lactobacillus from brewery environment - whole genome sequencing and assembly.</title>
        <authorList>
            <person name="Behr J."/>
            <person name="Geissler A.J."/>
            <person name="Vogel R.F."/>
        </authorList>
    </citation>
    <scope>NUCLEOTIDE SEQUENCE [LARGE SCALE GENOMIC DNA]</scope>
    <source>
        <strain evidence="1 2">TMW 1.1989</strain>
    </source>
</reference>
<organism evidence="1 2">
    <name type="scientific">Loigolactobacillus backii</name>
    <dbReference type="NCBI Taxonomy" id="375175"/>
    <lineage>
        <taxon>Bacteria</taxon>
        <taxon>Bacillati</taxon>
        <taxon>Bacillota</taxon>
        <taxon>Bacilli</taxon>
        <taxon>Lactobacillales</taxon>
        <taxon>Lactobacillaceae</taxon>
        <taxon>Loigolactobacillus</taxon>
    </lineage>
</organism>
<dbReference type="AlphaFoldDB" id="A0A192H0E6"/>
<dbReference type="InterPro" id="IPR009057">
    <property type="entry name" value="Homeodomain-like_sf"/>
</dbReference>
<dbReference type="RefSeq" id="WP_068279855.1">
    <property type="nucleotide sequence ID" value="NZ_CP014873.1"/>
</dbReference>
<gene>
    <name evidence="1" type="ORF">AYR53_00880</name>
</gene>